<keyword evidence="7 19" id="KW-0812">Transmembrane</keyword>
<keyword evidence="15" id="KW-0675">Receptor</keyword>
<dbReference type="AlphaFoldDB" id="A0AAV8G4P1"/>
<keyword evidence="6" id="KW-0808">Transferase</keyword>
<evidence type="ECO:0000256" key="3">
    <source>
        <dbReference type="ARBA" id="ARBA00022527"/>
    </source>
</evidence>
<dbReference type="GO" id="GO:0005524">
    <property type="term" value="F:ATP binding"/>
    <property type="evidence" value="ECO:0007669"/>
    <property type="project" value="UniProtKB-UniRule"/>
</dbReference>
<evidence type="ECO:0000313" key="23">
    <source>
        <dbReference type="Proteomes" id="UP001140206"/>
    </source>
</evidence>
<evidence type="ECO:0000256" key="5">
    <source>
        <dbReference type="ARBA" id="ARBA00022614"/>
    </source>
</evidence>
<dbReference type="InterPro" id="IPR008271">
    <property type="entry name" value="Ser/Thr_kinase_AS"/>
</dbReference>
<dbReference type="GO" id="GO:0005886">
    <property type="term" value="C:plasma membrane"/>
    <property type="evidence" value="ECO:0007669"/>
    <property type="project" value="UniProtKB-SubCell"/>
</dbReference>
<evidence type="ECO:0000256" key="12">
    <source>
        <dbReference type="ARBA" id="ARBA00022840"/>
    </source>
</evidence>
<dbReference type="Pfam" id="PF13855">
    <property type="entry name" value="LRR_8"/>
    <property type="match status" value="1"/>
</dbReference>
<evidence type="ECO:0000256" key="20">
    <source>
        <dbReference type="SAM" id="SignalP"/>
    </source>
</evidence>
<evidence type="ECO:0000256" key="7">
    <source>
        <dbReference type="ARBA" id="ARBA00022692"/>
    </source>
</evidence>
<comment type="subcellular location">
    <subcellularLocation>
        <location evidence="1">Cell membrane</location>
        <topology evidence="1">Single-pass membrane protein</topology>
    </subcellularLocation>
</comment>
<dbReference type="GO" id="GO:0004674">
    <property type="term" value="F:protein serine/threonine kinase activity"/>
    <property type="evidence" value="ECO:0007669"/>
    <property type="project" value="UniProtKB-KW"/>
</dbReference>
<proteinExistence type="predicted"/>
<keyword evidence="3" id="KW-0723">Serine/threonine-protein kinase</keyword>
<dbReference type="Gene3D" id="1.10.510.10">
    <property type="entry name" value="Transferase(Phosphotransferase) domain 1"/>
    <property type="match status" value="1"/>
</dbReference>
<feature type="chain" id="PRO_5043832501" description="non-specific serine/threonine protein kinase" evidence="20">
    <location>
        <begin position="28"/>
        <end position="907"/>
    </location>
</feature>
<evidence type="ECO:0000256" key="17">
    <source>
        <dbReference type="ARBA" id="ARBA00048679"/>
    </source>
</evidence>
<keyword evidence="10 18" id="KW-0547">Nucleotide-binding</keyword>
<feature type="signal peptide" evidence="20">
    <location>
        <begin position="1"/>
        <end position="27"/>
    </location>
</feature>
<evidence type="ECO:0000256" key="9">
    <source>
        <dbReference type="ARBA" id="ARBA00022737"/>
    </source>
</evidence>
<dbReference type="Gene3D" id="3.80.10.10">
    <property type="entry name" value="Ribonuclease Inhibitor"/>
    <property type="match status" value="1"/>
</dbReference>
<keyword evidence="23" id="KW-1185">Reference proteome</keyword>
<feature type="domain" description="Protein kinase" evidence="21">
    <location>
        <begin position="598"/>
        <end position="878"/>
    </location>
</feature>
<dbReference type="FunFam" id="1.10.510.10:FF:000146">
    <property type="entry name" value="LRR receptor-like serine/threonine-protein kinase IOS1"/>
    <property type="match status" value="1"/>
</dbReference>
<dbReference type="SUPFAM" id="SSF56112">
    <property type="entry name" value="Protein kinase-like (PK-like)"/>
    <property type="match status" value="1"/>
</dbReference>
<dbReference type="PRINTS" id="PR00019">
    <property type="entry name" value="LEURICHRPT"/>
</dbReference>
<accession>A0AAV8G4P1</accession>
<dbReference type="PROSITE" id="PS51450">
    <property type="entry name" value="LRR"/>
    <property type="match status" value="1"/>
</dbReference>
<reference evidence="22" key="1">
    <citation type="submission" date="2022-08" db="EMBL/GenBank/DDBJ databases">
        <authorList>
            <person name="Marques A."/>
        </authorList>
    </citation>
    <scope>NUCLEOTIDE SEQUENCE</scope>
    <source>
        <strain evidence="22">RhyPub2mFocal</strain>
        <tissue evidence="22">Leaves</tissue>
    </source>
</reference>
<evidence type="ECO:0000313" key="22">
    <source>
        <dbReference type="EMBL" id="KAJ4797477.1"/>
    </source>
</evidence>
<comment type="catalytic activity">
    <reaction evidence="17">
        <text>L-seryl-[protein] + ATP = O-phospho-L-seryl-[protein] + ADP + H(+)</text>
        <dbReference type="Rhea" id="RHEA:17989"/>
        <dbReference type="Rhea" id="RHEA-COMP:9863"/>
        <dbReference type="Rhea" id="RHEA-COMP:11604"/>
        <dbReference type="ChEBI" id="CHEBI:15378"/>
        <dbReference type="ChEBI" id="CHEBI:29999"/>
        <dbReference type="ChEBI" id="CHEBI:30616"/>
        <dbReference type="ChEBI" id="CHEBI:83421"/>
        <dbReference type="ChEBI" id="CHEBI:456216"/>
        <dbReference type="EC" id="2.7.11.1"/>
    </reaction>
</comment>
<dbReference type="SUPFAM" id="SSF52058">
    <property type="entry name" value="L domain-like"/>
    <property type="match status" value="1"/>
</dbReference>
<evidence type="ECO:0000256" key="14">
    <source>
        <dbReference type="ARBA" id="ARBA00023136"/>
    </source>
</evidence>
<keyword evidence="9" id="KW-0677">Repeat</keyword>
<dbReference type="FunFam" id="3.80.10.10:FF:000129">
    <property type="entry name" value="Leucine-rich repeat receptor-like kinase"/>
    <property type="match status" value="1"/>
</dbReference>
<dbReference type="InterPro" id="IPR000719">
    <property type="entry name" value="Prot_kinase_dom"/>
</dbReference>
<evidence type="ECO:0000256" key="1">
    <source>
        <dbReference type="ARBA" id="ARBA00004162"/>
    </source>
</evidence>
<dbReference type="FunFam" id="3.30.200.20:FF:000178">
    <property type="entry name" value="serine/threonine-protein kinase PBS1-like"/>
    <property type="match status" value="1"/>
</dbReference>
<dbReference type="EC" id="2.7.11.1" evidence="2"/>
<dbReference type="PANTHER" id="PTHR45631">
    <property type="entry name" value="OS07G0107800 PROTEIN-RELATED"/>
    <property type="match status" value="1"/>
</dbReference>
<dbReference type="InterPro" id="IPR017441">
    <property type="entry name" value="Protein_kinase_ATP_BS"/>
</dbReference>
<dbReference type="Proteomes" id="UP001140206">
    <property type="component" value="Chromosome 2"/>
</dbReference>
<gene>
    <name evidence="22" type="ORF">LUZ62_048723</name>
</gene>
<dbReference type="EMBL" id="JAMFTS010000002">
    <property type="protein sequence ID" value="KAJ4797477.1"/>
    <property type="molecule type" value="Genomic_DNA"/>
</dbReference>
<evidence type="ECO:0000256" key="10">
    <source>
        <dbReference type="ARBA" id="ARBA00022741"/>
    </source>
</evidence>
<evidence type="ECO:0000256" key="8">
    <source>
        <dbReference type="ARBA" id="ARBA00022729"/>
    </source>
</evidence>
<dbReference type="InterPro" id="IPR001245">
    <property type="entry name" value="Ser-Thr/Tyr_kinase_cat_dom"/>
</dbReference>
<dbReference type="InterPro" id="IPR003591">
    <property type="entry name" value="Leu-rich_rpt_typical-subtyp"/>
</dbReference>
<dbReference type="InterPro" id="IPR011009">
    <property type="entry name" value="Kinase-like_dom_sf"/>
</dbReference>
<keyword evidence="11 22" id="KW-0418">Kinase</keyword>
<dbReference type="InterPro" id="IPR032675">
    <property type="entry name" value="LRR_dom_sf"/>
</dbReference>
<dbReference type="PANTHER" id="PTHR45631:SF202">
    <property type="entry name" value="SENESCENCE-INDUCED RECEPTOR-LIKE SERINE_THREONINE-PROTEIN KINASE"/>
    <property type="match status" value="1"/>
</dbReference>
<dbReference type="Pfam" id="PF12819">
    <property type="entry name" value="Malectin_like"/>
    <property type="match status" value="1"/>
</dbReference>
<dbReference type="PROSITE" id="PS00107">
    <property type="entry name" value="PROTEIN_KINASE_ATP"/>
    <property type="match status" value="1"/>
</dbReference>
<keyword evidence="8 20" id="KW-0732">Signal</keyword>
<keyword evidence="4" id="KW-0597">Phosphoprotein</keyword>
<evidence type="ECO:0000259" key="21">
    <source>
        <dbReference type="PROSITE" id="PS50011"/>
    </source>
</evidence>
<dbReference type="InterPro" id="IPR001611">
    <property type="entry name" value="Leu-rich_rpt"/>
</dbReference>
<feature type="binding site" evidence="18">
    <location>
        <position position="626"/>
    </location>
    <ligand>
        <name>ATP</name>
        <dbReference type="ChEBI" id="CHEBI:30616"/>
    </ligand>
</feature>
<sequence length="907" mass="100534">MKNSPRREMVLWFVFIACFLNNAGVNGQGDNTGFVSIDCGLPEKDISSTLTRTLTYSSDAQFIDAGTNYNISAEYITPTLSPQYFNVRSFKTGIRNCYTIKYLVAGLKYLVRATFMYGNYDGLNKEVVFDLHIGVNYWKTINISDPGKTTIAEVIFVCPVDYIQVCLVNTGLGIPFISSLDLRPIKNHLYPAVNSSQSLVLVRRLNAGPTDTTIIRYPDDPYDRMWEPWSNLPYWNETNTTSYIQTSPNDLFEAPSAVLQTAVIPVNSSEIQFLWFVDPTDDKFISYVANLHFSELIQTDQKREFTITINDVPWYKHSFSPKYLYQDTIYALRPIDGFQLYKVTLAATVDSTLPPILNAVELFILLPVSAVTTDNGDVSAINAIKSSYKVTKNWNGDPCAPKTYAWDGLTCSYAVSGSPRITVLNLASNGLTGEITNAFANLTALQTLDLSHNNLTGSIPDVLSQLPSLSVLDLSGNQLNGSIPQGLLKKTKDGSLTLRIGNNMILCSNGTSCDQSTRKLNGSTMAMAIVVPIVLVVILAAVGILIIYKFKKLPASTWNPTINPQNTGHSTVAHNVDSTSIKLENRQFTYNELQQITNNFQREIGRGGFGIVYMGLLVDGTQVAVKIQSNSSTQEVNDFMVEAQHLTRIHHRNLVSLIGYCKDKNCLALVLEYMSEGTLEDHLRGGAANTRPLAWRYRIQIALESAQGLEYLHKGCNPPLIHRDVKPNNILLDAKLEAKIADFGMSKPLSSNNNTHVTTDHVVGTPGYVDPEYHMTCQLTKKSDVYSFGVVLLQMITGQPAIIKGTEPDNESMNLIQWVRERLITTSDIERVVDARMQVDYDINSVWKVADVALKCTAQSGAQRPTMTEVALQLKECIELEAAAGRNSTSNFHTANNSSTVCTCENY</sequence>
<comment type="caution">
    <text evidence="22">The sequence shown here is derived from an EMBL/GenBank/DDBJ whole genome shotgun (WGS) entry which is preliminary data.</text>
</comment>
<evidence type="ECO:0000256" key="2">
    <source>
        <dbReference type="ARBA" id="ARBA00012513"/>
    </source>
</evidence>
<evidence type="ECO:0000256" key="11">
    <source>
        <dbReference type="ARBA" id="ARBA00022777"/>
    </source>
</evidence>
<keyword evidence="14 19" id="KW-0472">Membrane</keyword>
<protein>
    <recommendedName>
        <fullName evidence="2">non-specific serine/threonine protein kinase</fullName>
        <ecNumber evidence="2">2.7.11.1</ecNumber>
    </recommendedName>
</protein>
<evidence type="ECO:0000256" key="19">
    <source>
        <dbReference type="SAM" id="Phobius"/>
    </source>
</evidence>
<name>A0AAV8G4P1_9POAL</name>
<dbReference type="SMART" id="SM00369">
    <property type="entry name" value="LRR_TYP"/>
    <property type="match status" value="2"/>
</dbReference>
<comment type="catalytic activity">
    <reaction evidence="16">
        <text>L-threonyl-[protein] + ATP = O-phospho-L-threonyl-[protein] + ADP + H(+)</text>
        <dbReference type="Rhea" id="RHEA:46608"/>
        <dbReference type="Rhea" id="RHEA-COMP:11060"/>
        <dbReference type="Rhea" id="RHEA-COMP:11605"/>
        <dbReference type="ChEBI" id="CHEBI:15378"/>
        <dbReference type="ChEBI" id="CHEBI:30013"/>
        <dbReference type="ChEBI" id="CHEBI:30616"/>
        <dbReference type="ChEBI" id="CHEBI:61977"/>
        <dbReference type="ChEBI" id="CHEBI:456216"/>
        <dbReference type="EC" id="2.7.11.1"/>
    </reaction>
</comment>
<dbReference type="Gene3D" id="3.30.200.20">
    <property type="entry name" value="Phosphorylase Kinase, domain 1"/>
    <property type="match status" value="1"/>
</dbReference>
<evidence type="ECO:0000256" key="15">
    <source>
        <dbReference type="ARBA" id="ARBA00023170"/>
    </source>
</evidence>
<evidence type="ECO:0000256" key="18">
    <source>
        <dbReference type="PROSITE-ProRule" id="PRU10141"/>
    </source>
</evidence>
<dbReference type="PROSITE" id="PS00108">
    <property type="entry name" value="PROTEIN_KINASE_ST"/>
    <property type="match status" value="1"/>
</dbReference>
<evidence type="ECO:0000256" key="13">
    <source>
        <dbReference type="ARBA" id="ARBA00022989"/>
    </source>
</evidence>
<evidence type="ECO:0000256" key="6">
    <source>
        <dbReference type="ARBA" id="ARBA00022679"/>
    </source>
</evidence>
<organism evidence="22 23">
    <name type="scientific">Rhynchospora pubera</name>
    <dbReference type="NCBI Taxonomy" id="906938"/>
    <lineage>
        <taxon>Eukaryota</taxon>
        <taxon>Viridiplantae</taxon>
        <taxon>Streptophyta</taxon>
        <taxon>Embryophyta</taxon>
        <taxon>Tracheophyta</taxon>
        <taxon>Spermatophyta</taxon>
        <taxon>Magnoliopsida</taxon>
        <taxon>Liliopsida</taxon>
        <taxon>Poales</taxon>
        <taxon>Cyperaceae</taxon>
        <taxon>Cyperoideae</taxon>
        <taxon>Rhynchosporeae</taxon>
        <taxon>Rhynchospora</taxon>
    </lineage>
</organism>
<keyword evidence="5" id="KW-0433">Leucine-rich repeat</keyword>
<dbReference type="PROSITE" id="PS50011">
    <property type="entry name" value="PROTEIN_KINASE_DOM"/>
    <property type="match status" value="1"/>
</dbReference>
<dbReference type="SMART" id="SM00220">
    <property type="entry name" value="S_TKc"/>
    <property type="match status" value="1"/>
</dbReference>
<evidence type="ECO:0000256" key="16">
    <source>
        <dbReference type="ARBA" id="ARBA00047899"/>
    </source>
</evidence>
<keyword evidence="12 18" id="KW-0067">ATP-binding</keyword>
<dbReference type="Pfam" id="PF07714">
    <property type="entry name" value="PK_Tyr_Ser-Thr"/>
    <property type="match status" value="1"/>
</dbReference>
<keyword evidence="13 19" id="KW-1133">Transmembrane helix</keyword>
<evidence type="ECO:0000256" key="4">
    <source>
        <dbReference type="ARBA" id="ARBA00022553"/>
    </source>
</evidence>
<feature type="transmembrane region" description="Helical" evidence="19">
    <location>
        <begin position="525"/>
        <end position="548"/>
    </location>
</feature>
<dbReference type="InterPro" id="IPR024788">
    <property type="entry name" value="Malectin-like_Carb-bd_dom"/>
</dbReference>